<feature type="compositionally biased region" description="Basic residues" evidence="1">
    <location>
        <begin position="1"/>
        <end position="10"/>
    </location>
</feature>
<organism evidence="2 3">
    <name type="scientific">Ramazzottius varieornatus</name>
    <name type="common">Water bear</name>
    <name type="synonym">Tardigrade</name>
    <dbReference type="NCBI Taxonomy" id="947166"/>
    <lineage>
        <taxon>Eukaryota</taxon>
        <taxon>Metazoa</taxon>
        <taxon>Ecdysozoa</taxon>
        <taxon>Tardigrada</taxon>
        <taxon>Eutardigrada</taxon>
        <taxon>Parachela</taxon>
        <taxon>Hypsibioidea</taxon>
        <taxon>Ramazzottiidae</taxon>
        <taxon>Ramazzottius</taxon>
    </lineage>
</organism>
<dbReference type="AlphaFoldDB" id="A0A1D1VRR2"/>
<dbReference type="Proteomes" id="UP000186922">
    <property type="component" value="Unassembled WGS sequence"/>
</dbReference>
<dbReference type="EMBL" id="BDGG01000007">
    <property type="protein sequence ID" value="GAV01239.1"/>
    <property type="molecule type" value="Genomic_DNA"/>
</dbReference>
<sequence length="90" mass="9793">MVKNQNKGKRKADTQKMGKKPSMSTSPIESIVDLTTSSANCVPPPSPSATRNNRAHLQKHSAAYKGYLELLVKQKVEIEKDSVSGVPSNK</sequence>
<proteinExistence type="predicted"/>
<reference evidence="2 3" key="1">
    <citation type="journal article" date="2016" name="Nat. Commun.">
        <title>Extremotolerant tardigrade genome and improved radiotolerance of human cultured cells by tardigrade-unique protein.</title>
        <authorList>
            <person name="Hashimoto T."/>
            <person name="Horikawa D.D."/>
            <person name="Saito Y."/>
            <person name="Kuwahara H."/>
            <person name="Kozuka-Hata H."/>
            <person name="Shin-I T."/>
            <person name="Minakuchi Y."/>
            <person name="Ohishi K."/>
            <person name="Motoyama A."/>
            <person name="Aizu T."/>
            <person name="Enomoto A."/>
            <person name="Kondo K."/>
            <person name="Tanaka S."/>
            <person name="Hara Y."/>
            <person name="Koshikawa S."/>
            <person name="Sagara H."/>
            <person name="Miura T."/>
            <person name="Yokobori S."/>
            <person name="Miyagawa K."/>
            <person name="Suzuki Y."/>
            <person name="Kubo T."/>
            <person name="Oyama M."/>
            <person name="Kohara Y."/>
            <person name="Fujiyama A."/>
            <person name="Arakawa K."/>
            <person name="Katayama T."/>
            <person name="Toyoda A."/>
            <person name="Kunieda T."/>
        </authorList>
    </citation>
    <scope>NUCLEOTIDE SEQUENCE [LARGE SCALE GENOMIC DNA]</scope>
    <source>
        <strain evidence="2 3">YOKOZUNA-1</strain>
    </source>
</reference>
<feature type="compositionally biased region" description="Polar residues" evidence="1">
    <location>
        <begin position="22"/>
        <end position="40"/>
    </location>
</feature>
<feature type="region of interest" description="Disordered" evidence="1">
    <location>
        <begin position="1"/>
        <end position="57"/>
    </location>
</feature>
<evidence type="ECO:0000256" key="1">
    <source>
        <dbReference type="SAM" id="MobiDB-lite"/>
    </source>
</evidence>
<gene>
    <name evidence="2" type="primary">RvY_11980-1</name>
    <name evidence="2" type="synonym">RvY_11980.1</name>
    <name evidence="2" type="ORF">RvY_11980</name>
</gene>
<name>A0A1D1VRR2_RAMVA</name>
<evidence type="ECO:0000313" key="3">
    <source>
        <dbReference type="Proteomes" id="UP000186922"/>
    </source>
</evidence>
<comment type="caution">
    <text evidence="2">The sequence shown here is derived from an EMBL/GenBank/DDBJ whole genome shotgun (WGS) entry which is preliminary data.</text>
</comment>
<keyword evidence="3" id="KW-1185">Reference proteome</keyword>
<evidence type="ECO:0000313" key="2">
    <source>
        <dbReference type="EMBL" id="GAV01239.1"/>
    </source>
</evidence>
<accession>A0A1D1VRR2</accession>
<protein>
    <submittedName>
        <fullName evidence="2">Uncharacterized protein</fullName>
    </submittedName>
</protein>